<keyword evidence="2" id="KW-1185">Reference proteome</keyword>
<evidence type="ECO:0000313" key="2">
    <source>
        <dbReference type="Proteomes" id="UP000620224"/>
    </source>
</evidence>
<dbReference type="AlphaFoldDB" id="A0A918JBF7"/>
<evidence type="ECO:0000313" key="1">
    <source>
        <dbReference type="EMBL" id="GGW57465.1"/>
    </source>
</evidence>
<dbReference type="Proteomes" id="UP000620224">
    <property type="component" value="Unassembled WGS sequence"/>
</dbReference>
<gene>
    <name evidence="1" type="ORF">GCM10010503_38510</name>
</gene>
<dbReference type="PROSITE" id="PS51257">
    <property type="entry name" value="PROKAR_LIPOPROTEIN"/>
    <property type="match status" value="1"/>
</dbReference>
<name>A0A918JBF7_9ACTN</name>
<reference evidence="1" key="2">
    <citation type="submission" date="2020-09" db="EMBL/GenBank/DDBJ databases">
        <authorList>
            <person name="Sun Q."/>
            <person name="Ohkuma M."/>
        </authorList>
    </citation>
    <scope>NUCLEOTIDE SEQUENCE</scope>
    <source>
        <strain evidence="1">JCM 4490</strain>
    </source>
</reference>
<organism evidence="1 2">
    <name type="scientific">Streptomyces lucensis JCM 4490</name>
    <dbReference type="NCBI Taxonomy" id="1306176"/>
    <lineage>
        <taxon>Bacteria</taxon>
        <taxon>Bacillati</taxon>
        <taxon>Actinomycetota</taxon>
        <taxon>Actinomycetes</taxon>
        <taxon>Kitasatosporales</taxon>
        <taxon>Streptomycetaceae</taxon>
        <taxon>Streptomyces</taxon>
    </lineage>
</organism>
<sequence>MCVDDRVQGAAYSPHELTLLLPSGGACGRDEQDVTETEGHRVRGVTRWCADAPAGSRPPVSRERMTLFEVPNVSGGRAGGGRHRR</sequence>
<reference evidence="1" key="1">
    <citation type="journal article" date="2014" name="Int. J. Syst. Evol. Microbiol.">
        <title>Complete genome sequence of Corynebacterium casei LMG S-19264T (=DSM 44701T), isolated from a smear-ripened cheese.</title>
        <authorList>
            <consortium name="US DOE Joint Genome Institute (JGI-PGF)"/>
            <person name="Walter F."/>
            <person name="Albersmeier A."/>
            <person name="Kalinowski J."/>
            <person name="Ruckert C."/>
        </authorList>
    </citation>
    <scope>NUCLEOTIDE SEQUENCE</scope>
    <source>
        <strain evidence="1">JCM 4490</strain>
    </source>
</reference>
<protein>
    <submittedName>
        <fullName evidence="1">Uncharacterized protein</fullName>
    </submittedName>
</protein>
<accession>A0A918JBF7</accession>
<proteinExistence type="predicted"/>
<dbReference type="EMBL" id="BMUE01000007">
    <property type="protein sequence ID" value="GGW57465.1"/>
    <property type="molecule type" value="Genomic_DNA"/>
</dbReference>
<comment type="caution">
    <text evidence="1">The sequence shown here is derived from an EMBL/GenBank/DDBJ whole genome shotgun (WGS) entry which is preliminary data.</text>
</comment>